<dbReference type="AlphaFoldDB" id="Q31735"/>
<keyword evidence="1" id="KW-0934">Plastid</keyword>
<name>Q31735_BETVV</name>
<proteinExistence type="predicted"/>
<reference evidence="1" key="2">
    <citation type="submission" date="1995-05" db="EMBL/GenBank/DDBJ databases">
        <authorList>
            <person name="Michaelis G.F."/>
        </authorList>
    </citation>
    <scope>NUCLEOTIDE SEQUENCE</scope>
    <source>
        <tissue evidence="1">Leaves</tissue>
    </source>
</reference>
<keyword evidence="1" id="KW-0150">Chloroplast</keyword>
<reference evidence="1" key="1">
    <citation type="journal article" date="1995" name="Theor. Appl. Genet.">
        <title>Mapping of a chloroplast RFLP marker associated with the CMS cytoplasm of sugar beet (Beta vulgaris).</title>
        <authorList>
            <person name="Ran Z."/>
            <person name="Michaelis G."/>
        </authorList>
    </citation>
    <scope>NUCLEOTIDE SEQUENCE</scope>
    <source>
        <tissue evidence="1">Leaves</tissue>
    </source>
</reference>
<organism evidence="1">
    <name type="scientific">Beta vulgaris subsp. vulgaris</name>
    <name type="common">Beet</name>
    <dbReference type="NCBI Taxonomy" id="3555"/>
    <lineage>
        <taxon>Eukaryota</taxon>
        <taxon>Viridiplantae</taxon>
        <taxon>Streptophyta</taxon>
        <taxon>Embryophyta</taxon>
        <taxon>Tracheophyta</taxon>
        <taxon>Spermatophyta</taxon>
        <taxon>Magnoliopsida</taxon>
        <taxon>eudicotyledons</taxon>
        <taxon>Gunneridae</taxon>
        <taxon>Pentapetalae</taxon>
        <taxon>Caryophyllales</taxon>
        <taxon>Chenopodiaceae</taxon>
        <taxon>Betoideae</taxon>
        <taxon>Beta</taxon>
    </lineage>
</organism>
<dbReference type="PIR" id="T14569">
    <property type="entry name" value="T14569"/>
</dbReference>
<sequence>MFLKHLPKFPFGKRISKNINSKNKFNLKFLIH</sequence>
<accession>Q31735</accession>
<protein>
    <submittedName>
        <fullName evidence="1">ORF32</fullName>
    </submittedName>
</protein>
<dbReference type="EMBL" id="X87636">
    <property type="protein sequence ID" value="CAA60966.1"/>
    <property type="molecule type" value="Genomic_DNA"/>
</dbReference>
<evidence type="ECO:0000313" key="1">
    <source>
        <dbReference type="EMBL" id="CAA60966.1"/>
    </source>
</evidence>
<geneLocation type="chloroplast" evidence="1"/>